<organism evidence="2 3">
    <name type="scientific">Paenibacillus pectinilyticus</name>
    <dbReference type="NCBI Taxonomy" id="512399"/>
    <lineage>
        <taxon>Bacteria</taxon>
        <taxon>Bacillati</taxon>
        <taxon>Bacillota</taxon>
        <taxon>Bacilli</taxon>
        <taxon>Bacillales</taxon>
        <taxon>Paenibacillaceae</taxon>
        <taxon>Paenibacillus</taxon>
    </lineage>
</organism>
<dbReference type="InterPro" id="IPR020210">
    <property type="entry name" value="Uncharacterised_YpbF_TM"/>
</dbReference>
<keyword evidence="3" id="KW-1185">Reference proteome</keyword>
<dbReference type="EMBL" id="LYPC01000027">
    <property type="protein sequence ID" value="OCT11782.1"/>
    <property type="molecule type" value="Genomic_DNA"/>
</dbReference>
<dbReference type="OrthoDB" id="2606318at2"/>
<dbReference type="Proteomes" id="UP000093309">
    <property type="component" value="Unassembled WGS sequence"/>
</dbReference>
<dbReference type="RefSeq" id="WP_065855462.1">
    <property type="nucleotide sequence ID" value="NZ_LYPC01000027.1"/>
</dbReference>
<protein>
    <recommendedName>
        <fullName evidence="4">DUF2663 domain-containing protein</fullName>
    </recommendedName>
</protein>
<sequence>MFGPNINVSEDTEVMLRELQDRKKKWDKLKMRQPYLSIVTAAILLGVIYMLYRDVLVRSGGNALVILDLLISNKLLCGMLLAGISLFMYTSNRAGETEKAKGKYEDLRIEAVERLEASWLKDVKSEARDQISSFLSNLDDINIRYKN</sequence>
<dbReference type="STRING" id="512399.A8709_28335"/>
<reference evidence="3" key="1">
    <citation type="submission" date="2016-05" db="EMBL/GenBank/DDBJ databases">
        <title>Paenibacillus oryzae. sp. nov., isolated from the rice root.</title>
        <authorList>
            <person name="Zhang J."/>
            <person name="Zhang X."/>
        </authorList>
    </citation>
    <scope>NUCLEOTIDE SEQUENCE [LARGE SCALE GENOMIC DNA]</scope>
    <source>
        <strain evidence="3">KCTC13222</strain>
    </source>
</reference>
<dbReference type="AlphaFoldDB" id="A0A1C0ZUJ8"/>
<evidence type="ECO:0008006" key="4">
    <source>
        <dbReference type="Google" id="ProtNLM"/>
    </source>
</evidence>
<keyword evidence="1" id="KW-0472">Membrane</keyword>
<accession>A0A1C0ZUJ8</accession>
<name>A0A1C0ZUJ8_9BACL</name>
<feature type="transmembrane region" description="Helical" evidence="1">
    <location>
        <begin position="64"/>
        <end position="89"/>
    </location>
</feature>
<evidence type="ECO:0000313" key="3">
    <source>
        <dbReference type="Proteomes" id="UP000093309"/>
    </source>
</evidence>
<evidence type="ECO:0000313" key="2">
    <source>
        <dbReference type="EMBL" id="OCT11782.1"/>
    </source>
</evidence>
<gene>
    <name evidence="2" type="ORF">A8709_28335</name>
</gene>
<proteinExistence type="predicted"/>
<keyword evidence="1" id="KW-0812">Transmembrane</keyword>
<comment type="caution">
    <text evidence="2">The sequence shown here is derived from an EMBL/GenBank/DDBJ whole genome shotgun (WGS) entry which is preliminary data.</text>
</comment>
<keyword evidence="1" id="KW-1133">Transmembrane helix</keyword>
<dbReference type="Pfam" id="PF10864">
    <property type="entry name" value="DUF2663"/>
    <property type="match status" value="1"/>
</dbReference>
<evidence type="ECO:0000256" key="1">
    <source>
        <dbReference type="SAM" id="Phobius"/>
    </source>
</evidence>
<feature type="transmembrane region" description="Helical" evidence="1">
    <location>
        <begin position="34"/>
        <end position="52"/>
    </location>
</feature>